<gene>
    <name evidence="1" type="primary">FAM75D3</name>
</gene>
<proteinExistence type="predicted"/>
<accession>L8E9E2</accession>
<organism evidence="1">
    <name type="scientific">Homo sapiens</name>
    <name type="common">Human</name>
    <dbReference type="NCBI Taxonomy" id="9606"/>
    <lineage>
        <taxon>Eukaryota</taxon>
        <taxon>Metazoa</taxon>
        <taxon>Chordata</taxon>
        <taxon>Craniata</taxon>
        <taxon>Vertebrata</taxon>
        <taxon>Euteleostomi</taxon>
        <taxon>Mammalia</taxon>
        <taxon>Eutheria</taxon>
        <taxon>Euarchontoglires</taxon>
        <taxon>Primates</taxon>
        <taxon>Haplorrhini</taxon>
        <taxon>Catarrhini</taxon>
        <taxon>Hominidae</taxon>
        <taxon>Homo</taxon>
    </lineage>
</organism>
<reference evidence="1" key="1">
    <citation type="journal article" date="2013" name="PLoS ONE">
        <title>Direct detection of alternative open reading frames translation products in human significantly expands the proteome.</title>
        <authorList>
            <person name="Vanderperre B."/>
            <person name="Lucier J.-F."/>
            <person name="Motard J."/>
            <person name="Tremblay G."/>
            <person name="Vanderperre S."/>
            <person name="Wisztorski M."/>
            <person name="Salzet M."/>
            <person name="Boisvert F.-M."/>
            <person name="Roucou X."/>
        </authorList>
    </citation>
    <scope>NUCLEOTIDE SEQUENCE</scope>
</reference>
<protein>
    <submittedName>
        <fullName evidence="1">Alternative protein FAM75D3</fullName>
    </submittedName>
</protein>
<evidence type="ECO:0000313" key="1">
    <source>
        <dbReference type="EMBL" id="CCQ43955.1"/>
    </source>
</evidence>
<dbReference type="EMBL" id="HF584458">
    <property type="protein sequence ID" value="CCQ43955.1"/>
    <property type="molecule type" value="Genomic_DNA"/>
</dbReference>
<sequence>MEESLVEGMQGWGHPNSEERAMLFITRHQGSRLGANLPQP</sequence>
<dbReference type="AlphaFoldDB" id="L8E9E2"/>
<name>L8E9E2_HUMAN</name>